<evidence type="ECO:0000313" key="1">
    <source>
        <dbReference type="EMBL" id="KAJ6384794.1"/>
    </source>
</evidence>
<organism evidence="1 2">
    <name type="scientific">Salix suchowensis</name>
    <dbReference type="NCBI Taxonomy" id="1278906"/>
    <lineage>
        <taxon>Eukaryota</taxon>
        <taxon>Viridiplantae</taxon>
        <taxon>Streptophyta</taxon>
        <taxon>Embryophyta</taxon>
        <taxon>Tracheophyta</taxon>
        <taxon>Spermatophyta</taxon>
        <taxon>Magnoliopsida</taxon>
        <taxon>eudicotyledons</taxon>
        <taxon>Gunneridae</taxon>
        <taxon>Pentapetalae</taxon>
        <taxon>rosids</taxon>
        <taxon>fabids</taxon>
        <taxon>Malpighiales</taxon>
        <taxon>Salicaceae</taxon>
        <taxon>Saliceae</taxon>
        <taxon>Salix</taxon>
    </lineage>
</organism>
<sequence>MVINNRTPLRKTKTLLHSNRAKDTLNVRLETINKPLSPIPPLEDFIRGNVIQKPKSPHPTPLDLVLLSRDAPQPFSKLLHRMINPYSTRQPCLLLEVHLEVHNVTLPPGNSLIFTYPYLLRYLVYEPEIMANKNQTPVPLVQCLGKGVDGLNIQMVRWLIQKQHVRLPKCQPSKYHPAPLPI</sequence>
<accession>A0ABQ9BJU9</accession>
<dbReference type="EMBL" id="JAPFFI010000008">
    <property type="protein sequence ID" value="KAJ6384794.1"/>
    <property type="molecule type" value="Genomic_DNA"/>
</dbReference>
<reference evidence="1" key="1">
    <citation type="submission" date="2022-10" db="EMBL/GenBank/DDBJ databases">
        <authorList>
            <person name="Hyden B.L."/>
            <person name="Feng K."/>
            <person name="Yates T."/>
            <person name="Jawdy S."/>
            <person name="Smart L.B."/>
            <person name="Muchero W."/>
        </authorList>
    </citation>
    <scope>NUCLEOTIDE SEQUENCE</scope>
    <source>
        <tissue evidence="1">Shoot tip</tissue>
    </source>
</reference>
<dbReference type="Proteomes" id="UP001141253">
    <property type="component" value="Chromosome 9"/>
</dbReference>
<keyword evidence="2" id="KW-1185">Reference proteome</keyword>
<gene>
    <name evidence="1" type="ORF">OIU77_028078</name>
</gene>
<protein>
    <submittedName>
        <fullName evidence="1">Uncharacterized protein</fullName>
    </submittedName>
</protein>
<evidence type="ECO:0000313" key="2">
    <source>
        <dbReference type="Proteomes" id="UP001141253"/>
    </source>
</evidence>
<reference evidence="1" key="2">
    <citation type="journal article" date="2023" name="Int. J. Mol. Sci.">
        <title>De Novo Assembly and Annotation of 11 Diverse Shrub Willow (Salix) Genomes Reveals Novel Gene Organization in Sex-Linked Regions.</title>
        <authorList>
            <person name="Hyden B."/>
            <person name="Feng K."/>
            <person name="Yates T.B."/>
            <person name="Jawdy S."/>
            <person name="Cereghino C."/>
            <person name="Smart L.B."/>
            <person name="Muchero W."/>
        </authorList>
    </citation>
    <scope>NUCLEOTIDE SEQUENCE</scope>
    <source>
        <tissue evidence="1">Shoot tip</tissue>
    </source>
</reference>
<comment type="caution">
    <text evidence="1">The sequence shown here is derived from an EMBL/GenBank/DDBJ whole genome shotgun (WGS) entry which is preliminary data.</text>
</comment>
<proteinExistence type="predicted"/>
<name>A0ABQ9BJU9_9ROSI</name>